<evidence type="ECO:0000313" key="1">
    <source>
        <dbReference type="EMBL" id="KAI9507970.1"/>
    </source>
</evidence>
<gene>
    <name evidence="1" type="ORF">F5148DRAFT_1284567</name>
</gene>
<name>A0ACC0U8V0_9AGAM</name>
<comment type="caution">
    <text evidence="1">The sequence shown here is derived from an EMBL/GenBank/DDBJ whole genome shotgun (WGS) entry which is preliminary data.</text>
</comment>
<dbReference type="Proteomes" id="UP001207468">
    <property type="component" value="Unassembled WGS sequence"/>
</dbReference>
<sequence length="95" mass="11090">MRTCFVVAIFCFAFGVAPSFELPSSNKKAQRAGGSRQWKYPDDRVPISTLLRNSMYPPRDKKGKKVDESDVYNARLKWQKEYERMLRKPRLGDDD</sequence>
<dbReference type="EMBL" id="JAGFNK010000105">
    <property type="protein sequence ID" value="KAI9507970.1"/>
    <property type="molecule type" value="Genomic_DNA"/>
</dbReference>
<protein>
    <submittedName>
        <fullName evidence="1">Uncharacterized protein</fullName>
    </submittedName>
</protein>
<reference evidence="1" key="1">
    <citation type="submission" date="2021-03" db="EMBL/GenBank/DDBJ databases">
        <title>Evolutionary priming and transition to the ectomycorrhizal habit in an iconic lineage of mushroom-forming fungi: is preadaptation a requirement?</title>
        <authorList>
            <consortium name="DOE Joint Genome Institute"/>
            <person name="Looney B.P."/>
            <person name="Miyauchi S."/>
            <person name="Morin E."/>
            <person name="Drula E."/>
            <person name="Courty P.E."/>
            <person name="Chicoki N."/>
            <person name="Fauchery L."/>
            <person name="Kohler A."/>
            <person name="Kuo A."/>
            <person name="LaButti K."/>
            <person name="Pangilinan J."/>
            <person name="Lipzen A."/>
            <person name="Riley R."/>
            <person name="Andreopoulos W."/>
            <person name="He G."/>
            <person name="Johnson J."/>
            <person name="Barry K.W."/>
            <person name="Grigoriev I.V."/>
            <person name="Nagy L."/>
            <person name="Hibbett D."/>
            <person name="Henrissat B."/>
            <person name="Matheny P.B."/>
            <person name="Labbe J."/>
            <person name="Martin A.F."/>
        </authorList>
    </citation>
    <scope>NUCLEOTIDE SEQUENCE</scope>
    <source>
        <strain evidence="1">BPL698</strain>
    </source>
</reference>
<keyword evidence="2" id="KW-1185">Reference proteome</keyword>
<accession>A0ACC0U8V0</accession>
<organism evidence="1 2">
    <name type="scientific">Russula earlei</name>
    <dbReference type="NCBI Taxonomy" id="71964"/>
    <lineage>
        <taxon>Eukaryota</taxon>
        <taxon>Fungi</taxon>
        <taxon>Dikarya</taxon>
        <taxon>Basidiomycota</taxon>
        <taxon>Agaricomycotina</taxon>
        <taxon>Agaricomycetes</taxon>
        <taxon>Russulales</taxon>
        <taxon>Russulaceae</taxon>
        <taxon>Russula</taxon>
    </lineage>
</organism>
<evidence type="ECO:0000313" key="2">
    <source>
        <dbReference type="Proteomes" id="UP001207468"/>
    </source>
</evidence>
<proteinExistence type="predicted"/>